<dbReference type="SUPFAM" id="SSF50249">
    <property type="entry name" value="Nucleic acid-binding proteins"/>
    <property type="match status" value="1"/>
</dbReference>
<dbReference type="AlphaFoldDB" id="A0A9P6B8K3"/>
<evidence type="ECO:0000256" key="1">
    <source>
        <dbReference type="ARBA" id="ARBA00004123"/>
    </source>
</evidence>
<organism evidence="4 5">
    <name type="scientific">Hydnum rufescens UP504</name>
    <dbReference type="NCBI Taxonomy" id="1448309"/>
    <lineage>
        <taxon>Eukaryota</taxon>
        <taxon>Fungi</taxon>
        <taxon>Dikarya</taxon>
        <taxon>Basidiomycota</taxon>
        <taxon>Agaricomycotina</taxon>
        <taxon>Agaricomycetes</taxon>
        <taxon>Cantharellales</taxon>
        <taxon>Hydnaceae</taxon>
        <taxon>Hydnum</taxon>
    </lineage>
</organism>
<dbReference type="GO" id="GO:0003697">
    <property type="term" value="F:single-stranded DNA binding"/>
    <property type="evidence" value="ECO:0007669"/>
    <property type="project" value="TreeGrafter"/>
</dbReference>
<comment type="similarity">
    <text evidence="2">Belongs to the replication factor A protein 3 family.</text>
</comment>
<dbReference type="OrthoDB" id="188186at2759"/>
<dbReference type="GO" id="GO:0006298">
    <property type="term" value="P:mismatch repair"/>
    <property type="evidence" value="ECO:0007669"/>
    <property type="project" value="TreeGrafter"/>
</dbReference>
<comment type="subcellular location">
    <subcellularLocation>
        <location evidence="1">Nucleus</location>
    </subcellularLocation>
</comment>
<comment type="caution">
    <text evidence="4">The sequence shown here is derived from an EMBL/GenBank/DDBJ whole genome shotgun (WGS) entry which is preliminary data.</text>
</comment>
<evidence type="ECO:0000256" key="2">
    <source>
        <dbReference type="ARBA" id="ARBA00009761"/>
    </source>
</evidence>
<evidence type="ECO:0000313" key="4">
    <source>
        <dbReference type="EMBL" id="KAF9519422.1"/>
    </source>
</evidence>
<dbReference type="Gene3D" id="2.40.50.140">
    <property type="entry name" value="Nucleic acid-binding proteins"/>
    <property type="match status" value="1"/>
</dbReference>
<keyword evidence="5" id="KW-1185">Reference proteome</keyword>
<dbReference type="InterPro" id="IPR012340">
    <property type="entry name" value="NA-bd_OB-fold"/>
</dbReference>
<dbReference type="PANTHER" id="PTHR15114:SF1">
    <property type="entry name" value="REPLICATION PROTEIN A 14 KDA SUBUNIT"/>
    <property type="match status" value="1"/>
</dbReference>
<dbReference type="GO" id="GO:0005662">
    <property type="term" value="C:DNA replication factor A complex"/>
    <property type="evidence" value="ECO:0007669"/>
    <property type="project" value="TreeGrafter"/>
</dbReference>
<accession>A0A9P6B8K3</accession>
<dbReference type="Proteomes" id="UP000886523">
    <property type="component" value="Unassembled WGS sequence"/>
</dbReference>
<sequence>MNVNQEGIAPRINSARLDAYVGRTIRLPCKVIKMQGDKVIVESGDGGQVEAKTLQDCQITDDYIEIIGTVLNADSVRMLQLTNLGNNIDLRMIDGLIELTFLHPHIFH</sequence>
<dbReference type="GO" id="GO:0006260">
    <property type="term" value="P:DNA replication"/>
    <property type="evidence" value="ECO:0007669"/>
    <property type="project" value="InterPro"/>
</dbReference>
<evidence type="ECO:0008006" key="6">
    <source>
        <dbReference type="Google" id="ProtNLM"/>
    </source>
</evidence>
<dbReference type="PANTHER" id="PTHR15114">
    <property type="entry name" value="REPLICATION PROTEIN A3"/>
    <property type="match status" value="1"/>
</dbReference>
<name>A0A9P6B8K3_9AGAM</name>
<evidence type="ECO:0000256" key="3">
    <source>
        <dbReference type="ARBA" id="ARBA00023242"/>
    </source>
</evidence>
<reference evidence="4" key="1">
    <citation type="journal article" date="2020" name="Nat. Commun.">
        <title>Large-scale genome sequencing of mycorrhizal fungi provides insights into the early evolution of symbiotic traits.</title>
        <authorList>
            <person name="Miyauchi S."/>
            <person name="Kiss E."/>
            <person name="Kuo A."/>
            <person name="Drula E."/>
            <person name="Kohler A."/>
            <person name="Sanchez-Garcia M."/>
            <person name="Morin E."/>
            <person name="Andreopoulos B."/>
            <person name="Barry K.W."/>
            <person name="Bonito G."/>
            <person name="Buee M."/>
            <person name="Carver A."/>
            <person name="Chen C."/>
            <person name="Cichocki N."/>
            <person name="Clum A."/>
            <person name="Culley D."/>
            <person name="Crous P.W."/>
            <person name="Fauchery L."/>
            <person name="Girlanda M."/>
            <person name="Hayes R.D."/>
            <person name="Keri Z."/>
            <person name="LaButti K."/>
            <person name="Lipzen A."/>
            <person name="Lombard V."/>
            <person name="Magnuson J."/>
            <person name="Maillard F."/>
            <person name="Murat C."/>
            <person name="Nolan M."/>
            <person name="Ohm R.A."/>
            <person name="Pangilinan J."/>
            <person name="Pereira M.F."/>
            <person name="Perotto S."/>
            <person name="Peter M."/>
            <person name="Pfister S."/>
            <person name="Riley R."/>
            <person name="Sitrit Y."/>
            <person name="Stielow J.B."/>
            <person name="Szollosi G."/>
            <person name="Zifcakova L."/>
            <person name="Stursova M."/>
            <person name="Spatafora J.W."/>
            <person name="Tedersoo L."/>
            <person name="Vaario L.M."/>
            <person name="Yamada A."/>
            <person name="Yan M."/>
            <person name="Wang P."/>
            <person name="Xu J."/>
            <person name="Bruns T."/>
            <person name="Baldrian P."/>
            <person name="Vilgalys R."/>
            <person name="Dunand C."/>
            <person name="Henrissat B."/>
            <person name="Grigoriev I.V."/>
            <person name="Hibbett D."/>
            <person name="Nagy L.G."/>
            <person name="Martin F.M."/>
        </authorList>
    </citation>
    <scope>NUCLEOTIDE SEQUENCE</scope>
    <source>
        <strain evidence="4">UP504</strain>
    </source>
</reference>
<evidence type="ECO:0000313" key="5">
    <source>
        <dbReference type="Proteomes" id="UP000886523"/>
    </source>
</evidence>
<keyword evidence="3" id="KW-0539">Nucleus</keyword>
<dbReference type="GO" id="GO:0000724">
    <property type="term" value="P:double-strand break repair via homologous recombination"/>
    <property type="evidence" value="ECO:0007669"/>
    <property type="project" value="TreeGrafter"/>
</dbReference>
<dbReference type="GO" id="GO:0006284">
    <property type="term" value="P:base-excision repair"/>
    <property type="evidence" value="ECO:0007669"/>
    <property type="project" value="TreeGrafter"/>
</dbReference>
<proteinExistence type="inferred from homology"/>
<dbReference type="Pfam" id="PF08661">
    <property type="entry name" value="Rep_fac-A_3"/>
    <property type="match status" value="1"/>
</dbReference>
<dbReference type="GO" id="GO:0035861">
    <property type="term" value="C:site of double-strand break"/>
    <property type="evidence" value="ECO:0007669"/>
    <property type="project" value="TreeGrafter"/>
</dbReference>
<dbReference type="InterPro" id="IPR013970">
    <property type="entry name" value="Rfa2"/>
</dbReference>
<dbReference type="EMBL" id="MU128918">
    <property type="protein sequence ID" value="KAF9519422.1"/>
    <property type="molecule type" value="Genomic_DNA"/>
</dbReference>
<gene>
    <name evidence="4" type="ORF">BS47DRAFT_33037</name>
</gene>
<dbReference type="GO" id="GO:0006289">
    <property type="term" value="P:nucleotide-excision repair"/>
    <property type="evidence" value="ECO:0007669"/>
    <property type="project" value="TreeGrafter"/>
</dbReference>
<protein>
    <recommendedName>
        <fullName evidence="6">Replication factor A protein 3</fullName>
    </recommendedName>
</protein>
<dbReference type="GO" id="GO:0003684">
    <property type="term" value="F:damaged DNA binding"/>
    <property type="evidence" value="ECO:0007669"/>
    <property type="project" value="TreeGrafter"/>
</dbReference>